<evidence type="ECO:0000259" key="3">
    <source>
        <dbReference type="Pfam" id="PF01757"/>
    </source>
</evidence>
<evidence type="ECO:0000256" key="1">
    <source>
        <dbReference type="SAM" id="MobiDB-lite"/>
    </source>
</evidence>
<feature type="transmembrane region" description="Helical" evidence="2">
    <location>
        <begin position="245"/>
        <end position="264"/>
    </location>
</feature>
<feature type="transmembrane region" description="Helical" evidence="2">
    <location>
        <begin position="206"/>
        <end position="225"/>
    </location>
</feature>
<dbReference type="Pfam" id="PF01757">
    <property type="entry name" value="Acyl_transf_3"/>
    <property type="match status" value="1"/>
</dbReference>
<evidence type="ECO:0000256" key="2">
    <source>
        <dbReference type="SAM" id="Phobius"/>
    </source>
</evidence>
<protein>
    <submittedName>
        <fullName evidence="4">Acyltransferase family protein</fullName>
        <ecNumber evidence="4">2.3.-.-</ecNumber>
    </submittedName>
</protein>
<feature type="region of interest" description="Disordered" evidence="1">
    <location>
        <begin position="1"/>
        <end position="35"/>
    </location>
</feature>
<evidence type="ECO:0000313" key="4">
    <source>
        <dbReference type="EMBL" id="MFB9556017.1"/>
    </source>
</evidence>
<dbReference type="EMBL" id="JBHMCT010000010">
    <property type="protein sequence ID" value="MFB9556017.1"/>
    <property type="molecule type" value="Genomic_DNA"/>
</dbReference>
<feature type="transmembrane region" description="Helical" evidence="2">
    <location>
        <begin position="363"/>
        <end position="390"/>
    </location>
</feature>
<dbReference type="EC" id="2.3.-.-" evidence="4"/>
<feature type="transmembrane region" description="Helical" evidence="2">
    <location>
        <begin position="48"/>
        <end position="68"/>
    </location>
</feature>
<keyword evidence="4" id="KW-0808">Transferase</keyword>
<sequence length="491" mass="51930">MSIESLTRPTGPATGIGSGASGGTSADGARPAEASAPRVGRLPTLTGLRFPAALLVFLFHAVLPFASIRIFADPGVERGIYHALAMVAGLTMPFWFMLSGFILIWSAREGDTATSFWRRRFAKIVPPYVVAWVLALVLVDGVDGAPTTPLQGFLSLFMLQSWVPDIPTNFAVNNVGWSLSAEAFFYLAFPALFLVLKRIPAHRLKYWIGGVIALIAATPLVTYAIIPVGTEVVPNEPGQSANYFWFAYVLPAGRLLDFALGMLVGRAVVLGRWRNIGMAWSGLLLVVTYVAGLYVPWLWGIRLICVVPAALLIAAGALADNENRFTIFRNRPMVWLGEISFAFYLVHFTVLEYTRHLLGDRLFGTPAALGVLLGELVVSVLLAWALYSWVEVPLTRRWSRSRKDREAAEAAKAARAAAAAKVAASRAAAETATGTGATTATATETVTATGQAPAATAPLMAAATASAAATTAPAAATTAPASAGADGGKGL</sequence>
<accession>A0ABV5QR81</accession>
<dbReference type="GO" id="GO:0016746">
    <property type="term" value="F:acyltransferase activity"/>
    <property type="evidence" value="ECO:0007669"/>
    <property type="project" value="UniProtKB-KW"/>
</dbReference>
<feature type="region of interest" description="Disordered" evidence="1">
    <location>
        <begin position="472"/>
        <end position="491"/>
    </location>
</feature>
<dbReference type="PANTHER" id="PTHR23028:SF131">
    <property type="entry name" value="BLR2367 PROTEIN"/>
    <property type="match status" value="1"/>
</dbReference>
<feature type="transmembrane region" description="Helical" evidence="2">
    <location>
        <begin position="301"/>
        <end position="321"/>
    </location>
</feature>
<name>A0ABV5QR81_9ACTN</name>
<evidence type="ECO:0000313" key="5">
    <source>
        <dbReference type="Proteomes" id="UP001589716"/>
    </source>
</evidence>
<keyword evidence="2" id="KW-0812">Transmembrane</keyword>
<keyword evidence="4" id="KW-0012">Acyltransferase</keyword>
<feature type="transmembrane region" description="Helical" evidence="2">
    <location>
        <begin position="80"/>
        <end position="105"/>
    </location>
</feature>
<keyword evidence="2" id="KW-0472">Membrane</keyword>
<feature type="domain" description="Acyltransferase 3" evidence="3">
    <location>
        <begin position="45"/>
        <end position="384"/>
    </location>
</feature>
<feature type="transmembrane region" description="Helical" evidence="2">
    <location>
        <begin position="125"/>
        <end position="142"/>
    </location>
</feature>
<organism evidence="4 5">
    <name type="scientific">Streptomyces roseoviridis</name>
    <dbReference type="NCBI Taxonomy" id="67361"/>
    <lineage>
        <taxon>Bacteria</taxon>
        <taxon>Bacillati</taxon>
        <taxon>Actinomycetota</taxon>
        <taxon>Actinomycetes</taxon>
        <taxon>Kitasatosporales</taxon>
        <taxon>Streptomycetaceae</taxon>
        <taxon>Streptomyces</taxon>
    </lineage>
</organism>
<comment type="caution">
    <text evidence="4">The sequence shown here is derived from an EMBL/GenBank/DDBJ whole genome shotgun (WGS) entry which is preliminary data.</text>
</comment>
<dbReference type="RefSeq" id="WP_345487367.1">
    <property type="nucleotide sequence ID" value="NZ_BAAAWU010000001.1"/>
</dbReference>
<feature type="transmembrane region" description="Helical" evidence="2">
    <location>
        <begin position="175"/>
        <end position="194"/>
    </location>
</feature>
<dbReference type="InterPro" id="IPR050879">
    <property type="entry name" value="Acyltransferase_3"/>
</dbReference>
<feature type="compositionally biased region" description="Low complexity" evidence="1">
    <location>
        <begin position="472"/>
        <end position="484"/>
    </location>
</feature>
<reference evidence="4 5" key="1">
    <citation type="submission" date="2024-09" db="EMBL/GenBank/DDBJ databases">
        <authorList>
            <person name="Sun Q."/>
            <person name="Mori K."/>
        </authorList>
    </citation>
    <scope>NUCLEOTIDE SEQUENCE [LARGE SCALE GENOMIC DNA]</scope>
    <source>
        <strain evidence="4 5">JCM 4414</strain>
    </source>
</reference>
<keyword evidence="2" id="KW-1133">Transmembrane helix</keyword>
<dbReference type="InterPro" id="IPR002656">
    <property type="entry name" value="Acyl_transf_3_dom"/>
</dbReference>
<dbReference type="PANTHER" id="PTHR23028">
    <property type="entry name" value="ACETYLTRANSFERASE"/>
    <property type="match status" value="1"/>
</dbReference>
<proteinExistence type="predicted"/>
<feature type="transmembrane region" description="Helical" evidence="2">
    <location>
        <begin position="333"/>
        <end position="351"/>
    </location>
</feature>
<gene>
    <name evidence="4" type="ORF">ACFFTP_17700</name>
</gene>
<keyword evidence="5" id="KW-1185">Reference proteome</keyword>
<dbReference type="Proteomes" id="UP001589716">
    <property type="component" value="Unassembled WGS sequence"/>
</dbReference>
<feature type="transmembrane region" description="Helical" evidence="2">
    <location>
        <begin position="276"/>
        <end position="295"/>
    </location>
</feature>